<protein>
    <submittedName>
        <fullName evidence="1">Uncharacterized protein</fullName>
    </submittedName>
</protein>
<gene>
    <name evidence="1" type="ORF">B0H17DRAFT_1144018</name>
</gene>
<proteinExistence type="predicted"/>
<evidence type="ECO:0000313" key="1">
    <source>
        <dbReference type="EMBL" id="KAJ7663525.1"/>
    </source>
</evidence>
<dbReference type="AlphaFoldDB" id="A0AAD7CU24"/>
<evidence type="ECO:0000313" key="2">
    <source>
        <dbReference type="Proteomes" id="UP001221757"/>
    </source>
</evidence>
<comment type="caution">
    <text evidence="1">The sequence shown here is derived from an EMBL/GenBank/DDBJ whole genome shotgun (WGS) entry which is preliminary data.</text>
</comment>
<dbReference type="EMBL" id="JARKIE010000232">
    <property type="protein sequence ID" value="KAJ7663525.1"/>
    <property type="molecule type" value="Genomic_DNA"/>
</dbReference>
<keyword evidence="2" id="KW-1185">Reference proteome</keyword>
<dbReference type="SUPFAM" id="SSF52047">
    <property type="entry name" value="RNI-like"/>
    <property type="match status" value="1"/>
</dbReference>
<name>A0AAD7CU24_MYCRO</name>
<accession>A0AAD7CU24</accession>
<organism evidence="1 2">
    <name type="scientific">Mycena rosella</name>
    <name type="common">Pink bonnet</name>
    <name type="synonym">Agaricus rosellus</name>
    <dbReference type="NCBI Taxonomy" id="1033263"/>
    <lineage>
        <taxon>Eukaryota</taxon>
        <taxon>Fungi</taxon>
        <taxon>Dikarya</taxon>
        <taxon>Basidiomycota</taxon>
        <taxon>Agaricomycotina</taxon>
        <taxon>Agaricomycetes</taxon>
        <taxon>Agaricomycetidae</taxon>
        <taxon>Agaricales</taxon>
        <taxon>Marasmiineae</taxon>
        <taxon>Mycenaceae</taxon>
        <taxon>Mycena</taxon>
    </lineage>
</organism>
<sequence>MVNLPQELLDAIIDEVGVKTSSEPRDFASLNACSLTARAFLPASQRTLFTSLTLKQYKLAQASSVLVSSPHIASYVRDLHLIDAGFIAEPDSDSIRVPLAASFSLLTNITRLAMSFCFSPLGWTHIPANFRAVLVGLLSLPSLRYIALAQCTGVPSSIIRHALISSKQVTLKDVGIYSEDEVFPQISGDVSGATVPLEHLAVFYTQHFSLSIPVYDMLLGGQVASRLDHLRHLELCVTRTGSLGGLEMVAVKSSESLEHLVITKM</sequence>
<reference evidence="1" key="1">
    <citation type="submission" date="2023-03" db="EMBL/GenBank/DDBJ databases">
        <title>Massive genome expansion in bonnet fungi (Mycena s.s.) driven by repeated elements and novel gene families across ecological guilds.</title>
        <authorList>
            <consortium name="Lawrence Berkeley National Laboratory"/>
            <person name="Harder C.B."/>
            <person name="Miyauchi S."/>
            <person name="Viragh M."/>
            <person name="Kuo A."/>
            <person name="Thoen E."/>
            <person name="Andreopoulos B."/>
            <person name="Lu D."/>
            <person name="Skrede I."/>
            <person name="Drula E."/>
            <person name="Henrissat B."/>
            <person name="Morin E."/>
            <person name="Kohler A."/>
            <person name="Barry K."/>
            <person name="LaButti K."/>
            <person name="Morin E."/>
            <person name="Salamov A."/>
            <person name="Lipzen A."/>
            <person name="Mereny Z."/>
            <person name="Hegedus B."/>
            <person name="Baldrian P."/>
            <person name="Stursova M."/>
            <person name="Weitz H."/>
            <person name="Taylor A."/>
            <person name="Grigoriev I.V."/>
            <person name="Nagy L.G."/>
            <person name="Martin F."/>
            <person name="Kauserud H."/>
        </authorList>
    </citation>
    <scope>NUCLEOTIDE SEQUENCE</scope>
    <source>
        <strain evidence="1">CBHHK067</strain>
    </source>
</reference>
<dbReference type="Proteomes" id="UP001221757">
    <property type="component" value="Unassembled WGS sequence"/>
</dbReference>